<reference evidence="1" key="1">
    <citation type="submission" date="2020-03" db="EMBL/GenBank/DDBJ databases">
        <title>Draft Genome Sequence of Cylindrodendrum hubeiense.</title>
        <authorList>
            <person name="Buettner E."/>
            <person name="Kellner H."/>
        </authorList>
    </citation>
    <scope>NUCLEOTIDE SEQUENCE</scope>
    <source>
        <strain evidence="1">IHI 201604</strain>
    </source>
</reference>
<dbReference type="EMBL" id="JAANBB010000042">
    <property type="protein sequence ID" value="KAF7553685.1"/>
    <property type="molecule type" value="Genomic_DNA"/>
</dbReference>
<gene>
    <name evidence="1" type="ORF">G7Z17_g3427</name>
</gene>
<accession>A0A9P5HAT6</accession>
<dbReference type="Proteomes" id="UP000722485">
    <property type="component" value="Unassembled WGS sequence"/>
</dbReference>
<dbReference type="Pfam" id="PF00106">
    <property type="entry name" value="adh_short"/>
    <property type="match status" value="1"/>
</dbReference>
<sequence length="136" mass="14614">MAFTDFIHAAVSKSLQFSGAAADKLLKDASHQSWLRAGLCLSGAFMAYSVNQTLNKNALNHGEKAVFDWSKEVVLVTGGSGGIGGETVQRLAAGGTTVVVLDLIPLTYPEAENIHYYQCNLTDYEQLHAVAAKIRQ</sequence>
<name>A0A9P5HAT6_9HYPO</name>
<dbReference type="InterPro" id="IPR002347">
    <property type="entry name" value="SDR_fam"/>
</dbReference>
<dbReference type="InterPro" id="IPR036291">
    <property type="entry name" value="NAD(P)-bd_dom_sf"/>
</dbReference>
<dbReference type="OrthoDB" id="10253736at2759"/>
<dbReference type="Gene3D" id="3.40.50.720">
    <property type="entry name" value="NAD(P)-binding Rossmann-like Domain"/>
    <property type="match status" value="1"/>
</dbReference>
<organism evidence="1 2">
    <name type="scientific">Cylindrodendrum hubeiense</name>
    <dbReference type="NCBI Taxonomy" id="595255"/>
    <lineage>
        <taxon>Eukaryota</taxon>
        <taxon>Fungi</taxon>
        <taxon>Dikarya</taxon>
        <taxon>Ascomycota</taxon>
        <taxon>Pezizomycotina</taxon>
        <taxon>Sordariomycetes</taxon>
        <taxon>Hypocreomycetidae</taxon>
        <taxon>Hypocreales</taxon>
        <taxon>Nectriaceae</taxon>
        <taxon>Cylindrodendrum</taxon>
    </lineage>
</organism>
<dbReference type="AlphaFoldDB" id="A0A9P5HAT6"/>
<evidence type="ECO:0000313" key="1">
    <source>
        <dbReference type="EMBL" id="KAF7553685.1"/>
    </source>
</evidence>
<dbReference type="SUPFAM" id="SSF51735">
    <property type="entry name" value="NAD(P)-binding Rossmann-fold domains"/>
    <property type="match status" value="1"/>
</dbReference>
<proteinExistence type="predicted"/>
<protein>
    <submittedName>
        <fullName evidence="1">Uncharacterized protein</fullName>
    </submittedName>
</protein>
<comment type="caution">
    <text evidence="1">The sequence shown here is derived from an EMBL/GenBank/DDBJ whole genome shotgun (WGS) entry which is preliminary data.</text>
</comment>
<keyword evidence="2" id="KW-1185">Reference proteome</keyword>
<evidence type="ECO:0000313" key="2">
    <source>
        <dbReference type="Proteomes" id="UP000722485"/>
    </source>
</evidence>